<dbReference type="SUPFAM" id="SSF52540">
    <property type="entry name" value="P-loop containing nucleoside triphosphate hydrolases"/>
    <property type="match status" value="1"/>
</dbReference>
<protein>
    <recommendedName>
        <fullName evidence="7">ATP/GTP-binding protein</fullName>
    </recommendedName>
</protein>
<gene>
    <name evidence="5" type="ordered locus">Tcur_1434</name>
</gene>
<dbReference type="OrthoDB" id="3371691at2"/>
<evidence type="ECO:0000313" key="6">
    <source>
        <dbReference type="Proteomes" id="UP000001918"/>
    </source>
</evidence>
<dbReference type="HOGENOM" id="CLU_077970_1_1_11"/>
<dbReference type="InterPro" id="IPR052705">
    <property type="entry name" value="Gliding_Motility_GTPase"/>
</dbReference>
<dbReference type="Gene3D" id="3.40.50.300">
    <property type="entry name" value="P-loop containing nucleotide triphosphate hydrolases"/>
    <property type="match status" value="1"/>
</dbReference>
<dbReference type="CDD" id="cd00882">
    <property type="entry name" value="Ras_like_GTPase"/>
    <property type="match status" value="1"/>
</dbReference>
<dbReference type="GO" id="GO:0005525">
    <property type="term" value="F:GTP binding"/>
    <property type="evidence" value="ECO:0007669"/>
    <property type="project" value="UniProtKB-KW"/>
</dbReference>
<comment type="similarity">
    <text evidence="1">Belongs to the GPN-loop GTPase family.</text>
</comment>
<dbReference type="Pfam" id="PF03029">
    <property type="entry name" value="ATP_bind_1"/>
    <property type="match status" value="1"/>
</dbReference>
<keyword evidence="3" id="KW-0378">Hydrolase</keyword>
<evidence type="ECO:0008006" key="7">
    <source>
        <dbReference type="Google" id="ProtNLM"/>
    </source>
</evidence>
<dbReference type="PANTHER" id="PTHR42708:SF1">
    <property type="entry name" value="GLIDING MOTILITY PROTEIN MGLA"/>
    <property type="match status" value="1"/>
</dbReference>
<dbReference type="InterPro" id="IPR004130">
    <property type="entry name" value="Gpn"/>
</dbReference>
<dbReference type="PRINTS" id="PR00449">
    <property type="entry name" value="RASTRNSFRMNG"/>
</dbReference>
<reference evidence="5 6" key="1">
    <citation type="journal article" date="2011" name="Stand. Genomic Sci.">
        <title>Complete genome sequence of Thermomonospora curvata type strain (B9).</title>
        <authorList>
            <person name="Chertkov O."/>
            <person name="Sikorski J."/>
            <person name="Nolan M."/>
            <person name="Lapidus A."/>
            <person name="Lucas S."/>
            <person name="Del Rio T.G."/>
            <person name="Tice H."/>
            <person name="Cheng J.F."/>
            <person name="Goodwin L."/>
            <person name="Pitluck S."/>
            <person name="Liolios K."/>
            <person name="Ivanova N."/>
            <person name="Mavromatis K."/>
            <person name="Mikhailova N."/>
            <person name="Ovchinnikova G."/>
            <person name="Pati A."/>
            <person name="Chen A."/>
            <person name="Palaniappan K."/>
            <person name="Djao O.D."/>
            <person name="Land M."/>
            <person name="Hauser L."/>
            <person name="Chang Y.J."/>
            <person name="Jeffries C.D."/>
            <person name="Brettin T."/>
            <person name="Han C."/>
            <person name="Detter J.C."/>
            <person name="Rohde M."/>
            <person name="Goker M."/>
            <person name="Woyke T."/>
            <person name="Bristow J."/>
            <person name="Eisen J.A."/>
            <person name="Markowitz V."/>
            <person name="Hugenholtz P."/>
            <person name="Klenk H.P."/>
            <person name="Kyrpides N.C."/>
        </authorList>
    </citation>
    <scope>NUCLEOTIDE SEQUENCE [LARGE SCALE GENOMIC DNA]</scope>
    <source>
        <strain evidence="6">ATCC 19995 / DSM 43183 / JCM 3096 / KCTC 9072 / NBRC 15933 / NCIMB 10081 / Henssen B9</strain>
    </source>
</reference>
<sequence length="213" mass="22963">MVSAASDAPSPRRPVYVDAAVTQSAKLLIAGAFGVGKTTFISSVSEIRPLCTEAPMTTLSIGTDRLDGLEDKRTTTVAMDFGRITLLPQDSAPIVLYLFGTPGQQRFWNVWEGHGLASGAAGALVLVDTRRLEDSFEVLDQLETRVPDLPIAVAVNVFPDSPHHPLEIVHRKLDLLPQTPITSCVATRRESARDALITLVEHALARSLEGRAS</sequence>
<dbReference type="eggNOG" id="COG2229">
    <property type="taxonomic scope" value="Bacteria"/>
</dbReference>
<evidence type="ECO:0000256" key="4">
    <source>
        <dbReference type="ARBA" id="ARBA00023134"/>
    </source>
</evidence>
<dbReference type="RefSeq" id="WP_012851797.1">
    <property type="nucleotide sequence ID" value="NC_013510.1"/>
</dbReference>
<keyword evidence="2" id="KW-0547">Nucleotide-binding</keyword>
<dbReference type="EMBL" id="CP001738">
    <property type="protein sequence ID" value="ACY97013.1"/>
    <property type="molecule type" value="Genomic_DNA"/>
</dbReference>
<dbReference type="GO" id="GO:0016787">
    <property type="term" value="F:hydrolase activity"/>
    <property type="evidence" value="ECO:0007669"/>
    <property type="project" value="UniProtKB-KW"/>
</dbReference>
<dbReference type="InterPro" id="IPR027417">
    <property type="entry name" value="P-loop_NTPase"/>
</dbReference>
<organism evidence="5 6">
    <name type="scientific">Thermomonospora curvata (strain ATCC 19995 / DSM 43183 / JCM 3096 / KCTC 9072 / NBRC 15933 / NCIMB 10081 / Henssen B9)</name>
    <dbReference type="NCBI Taxonomy" id="471852"/>
    <lineage>
        <taxon>Bacteria</taxon>
        <taxon>Bacillati</taxon>
        <taxon>Actinomycetota</taxon>
        <taxon>Actinomycetes</taxon>
        <taxon>Streptosporangiales</taxon>
        <taxon>Thermomonosporaceae</taxon>
        <taxon>Thermomonospora</taxon>
    </lineage>
</organism>
<dbReference type="AlphaFoldDB" id="D1AAK3"/>
<dbReference type="STRING" id="471852.Tcur_1434"/>
<evidence type="ECO:0000256" key="3">
    <source>
        <dbReference type="ARBA" id="ARBA00022801"/>
    </source>
</evidence>
<keyword evidence="6" id="KW-1185">Reference proteome</keyword>
<evidence type="ECO:0000256" key="2">
    <source>
        <dbReference type="ARBA" id="ARBA00022741"/>
    </source>
</evidence>
<dbReference type="PANTHER" id="PTHR42708">
    <property type="entry name" value="ATP/GTP-BINDING PROTEIN-RELATED"/>
    <property type="match status" value="1"/>
</dbReference>
<evidence type="ECO:0000313" key="5">
    <source>
        <dbReference type="EMBL" id="ACY97013.1"/>
    </source>
</evidence>
<proteinExistence type="inferred from homology"/>
<evidence type="ECO:0000256" key="1">
    <source>
        <dbReference type="ARBA" id="ARBA00005290"/>
    </source>
</evidence>
<keyword evidence="4" id="KW-0342">GTP-binding</keyword>
<dbReference type="Proteomes" id="UP000001918">
    <property type="component" value="Chromosome"/>
</dbReference>
<dbReference type="KEGG" id="tcu:Tcur_1434"/>
<accession>D1AAK3</accession>
<name>D1AAK3_THECD</name>